<gene>
    <name evidence="1" type="ORF">Ami3637_11070</name>
</gene>
<proteinExistence type="predicted"/>
<dbReference type="AlphaFoldDB" id="A0A6P1MJQ4"/>
<organism evidence="1 2">
    <name type="scientific">Aminipila terrae</name>
    <dbReference type="NCBI Taxonomy" id="2697030"/>
    <lineage>
        <taxon>Bacteria</taxon>
        <taxon>Bacillati</taxon>
        <taxon>Bacillota</taxon>
        <taxon>Clostridia</taxon>
        <taxon>Peptostreptococcales</taxon>
        <taxon>Anaerovoracaceae</taxon>
        <taxon>Aminipila</taxon>
    </lineage>
</organism>
<evidence type="ECO:0000313" key="1">
    <source>
        <dbReference type="EMBL" id="QHI72874.1"/>
    </source>
</evidence>
<dbReference type="KEGG" id="amic:Ami3637_11070"/>
<dbReference type="RefSeq" id="WP_162362641.1">
    <property type="nucleotide sequence ID" value="NZ_CP047591.1"/>
</dbReference>
<name>A0A6P1MJQ4_9FIRM</name>
<dbReference type="EMBL" id="CP047591">
    <property type="protein sequence ID" value="QHI72874.1"/>
    <property type="molecule type" value="Genomic_DNA"/>
</dbReference>
<evidence type="ECO:0000313" key="2">
    <source>
        <dbReference type="Proteomes" id="UP000463883"/>
    </source>
</evidence>
<keyword evidence="2" id="KW-1185">Reference proteome</keyword>
<accession>A0A6P1MJQ4</accession>
<sequence length="167" mass="19814">MDKYFEIEKGSPIYNDYFRYLEEAKKMTSIFNAFAEKHGIEASEFIPRKKKLYILPTEKDKDVFGRKFTQGYGEYGEKQFKCNSDIGKDWVYTVQDMPIPHKPMYFTYGLHVLGRFSSRLFNIGENLYGSLSAHECSFELLECRKEMKASEFYKILESEKEKKNHEK</sequence>
<reference evidence="1 2" key="1">
    <citation type="submission" date="2020-01" db="EMBL/GenBank/DDBJ databases">
        <title>Genomic analysis of Aminipila sp. CBA3637.</title>
        <authorList>
            <person name="Kim Y.B."/>
            <person name="Roh S.W."/>
        </authorList>
    </citation>
    <scope>NUCLEOTIDE SEQUENCE [LARGE SCALE GENOMIC DNA]</scope>
    <source>
        <strain evidence="1 2">CBA3637</strain>
    </source>
</reference>
<dbReference type="Proteomes" id="UP000463883">
    <property type="component" value="Chromosome"/>
</dbReference>
<protein>
    <submittedName>
        <fullName evidence="1">Uncharacterized protein</fullName>
    </submittedName>
</protein>